<keyword evidence="2" id="KW-1133">Transmembrane helix</keyword>
<keyword evidence="2" id="KW-0472">Membrane</keyword>
<accession>A0A2T2NVN2</accession>
<evidence type="ECO:0000256" key="2">
    <source>
        <dbReference type="SAM" id="Phobius"/>
    </source>
</evidence>
<keyword evidence="4" id="KW-1185">Reference proteome</keyword>
<organism evidence="3 4">
    <name type="scientific">Corynespora cassiicola Philippines</name>
    <dbReference type="NCBI Taxonomy" id="1448308"/>
    <lineage>
        <taxon>Eukaryota</taxon>
        <taxon>Fungi</taxon>
        <taxon>Dikarya</taxon>
        <taxon>Ascomycota</taxon>
        <taxon>Pezizomycotina</taxon>
        <taxon>Dothideomycetes</taxon>
        <taxon>Pleosporomycetidae</taxon>
        <taxon>Pleosporales</taxon>
        <taxon>Corynesporascaceae</taxon>
        <taxon>Corynespora</taxon>
    </lineage>
</organism>
<dbReference type="EMBL" id="KZ678133">
    <property type="protein sequence ID" value="PSN69453.1"/>
    <property type="molecule type" value="Genomic_DNA"/>
</dbReference>
<evidence type="ECO:0000256" key="1">
    <source>
        <dbReference type="SAM" id="MobiDB-lite"/>
    </source>
</evidence>
<sequence>MFYHLSLLHSTNLIVLCKYTNSPTKTAWRLRAYNKTDGRCYRVAFGFGLSRITALRFCFLDFSFVLLFLLLTLLILSRLDLGFFPPHHSSLILSKIPHSERARTAPSRLVWKAAITNDIHFSGRPTDRKRSTWPIFFPFSFSFIWFLLAKQFECFPDWNESNPNQTWQLFLPRCIVPGDDDLETCESKAGYSQLGSPVCSLTRRRRRPTRRNEQGAGSVVCECECVCFARPIRHPPSARSSTCTFVHQDVHTQASWAITRRVELSRAQILGGPYSRGGAQREAQHSTAQRSTAQHSKGKANDELVNLVSRTLLGLCCERTGVLSGGRRGV</sequence>
<proteinExistence type="predicted"/>
<feature type="transmembrane region" description="Helical" evidence="2">
    <location>
        <begin position="131"/>
        <end position="149"/>
    </location>
</feature>
<dbReference type="AlphaFoldDB" id="A0A2T2NVN2"/>
<reference evidence="3 4" key="1">
    <citation type="journal article" date="2018" name="Front. Microbiol.">
        <title>Genome-Wide Analysis of Corynespora cassiicola Leaf Fall Disease Putative Effectors.</title>
        <authorList>
            <person name="Lopez D."/>
            <person name="Ribeiro S."/>
            <person name="Label P."/>
            <person name="Fumanal B."/>
            <person name="Venisse J.S."/>
            <person name="Kohler A."/>
            <person name="de Oliveira R.R."/>
            <person name="Labutti K."/>
            <person name="Lipzen A."/>
            <person name="Lail K."/>
            <person name="Bauer D."/>
            <person name="Ohm R.A."/>
            <person name="Barry K.W."/>
            <person name="Spatafora J."/>
            <person name="Grigoriev I.V."/>
            <person name="Martin F.M."/>
            <person name="Pujade-Renaud V."/>
        </authorList>
    </citation>
    <scope>NUCLEOTIDE SEQUENCE [LARGE SCALE GENOMIC DNA]</scope>
    <source>
        <strain evidence="3 4">Philippines</strain>
    </source>
</reference>
<feature type="region of interest" description="Disordered" evidence="1">
    <location>
        <begin position="273"/>
        <end position="299"/>
    </location>
</feature>
<feature type="compositionally biased region" description="Polar residues" evidence="1">
    <location>
        <begin position="285"/>
        <end position="295"/>
    </location>
</feature>
<feature type="transmembrane region" description="Helical" evidence="2">
    <location>
        <begin position="57"/>
        <end position="76"/>
    </location>
</feature>
<dbReference type="Proteomes" id="UP000240883">
    <property type="component" value="Unassembled WGS sequence"/>
</dbReference>
<evidence type="ECO:0000313" key="3">
    <source>
        <dbReference type="EMBL" id="PSN69453.1"/>
    </source>
</evidence>
<protein>
    <submittedName>
        <fullName evidence="3">Uncharacterized protein</fullName>
    </submittedName>
</protein>
<keyword evidence="2" id="KW-0812">Transmembrane</keyword>
<gene>
    <name evidence="3" type="ORF">BS50DRAFT_342147</name>
</gene>
<name>A0A2T2NVN2_CORCC</name>
<evidence type="ECO:0000313" key="4">
    <source>
        <dbReference type="Proteomes" id="UP000240883"/>
    </source>
</evidence>